<dbReference type="GO" id="GO:0019305">
    <property type="term" value="P:dTDP-rhamnose biosynthetic process"/>
    <property type="evidence" value="ECO:0007669"/>
    <property type="project" value="UniProtKB-UniRule"/>
</dbReference>
<dbReference type="NCBIfam" id="TIGR01221">
    <property type="entry name" value="rmlC"/>
    <property type="match status" value="1"/>
</dbReference>
<evidence type="ECO:0000313" key="9">
    <source>
        <dbReference type="Proteomes" id="UP000643701"/>
    </source>
</evidence>
<dbReference type="PANTHER" id="PTHR21047">
    <property type="entry name" value="DTDP-6-DEOXY-D-GLUCOSE-3,5 EPIMERASE"/>
    <property type="match status" value="1"/>
</dbReference>
<gene>
    <name evidence="8" type="primary">rfbC</name>
    <name evidence="8" type="ORF">G7034_08435</name>
</gene>
<accession>A0A967ADH1</accession>
<protein>
    <recommendedName>
        <fullName evidence="4 7">dTDP-4-dehydrorhamnose 3,5-epimerase</fullName>
        <ecNumber evidence="3 7">5.1.3.13</ecNumber>
    </recommendedName>
    <alternativeName>
        <fullName evidence="7">Thymidine diphospho-4-keto-rhamnose 3,5-epimerase</fullName>
    </alternativeName>
</protein>
<sequence>MKILKEPIQSLLVLEPTVYKDERGFFMETWQKELFTNLGITEQFVQDNHSKSTKGVLRGLHYQINNPQGKLVRVTKGEVFDVAVDLRKGSSTFGEWFGEYISDENKLMMWIPPGFAHGFYVMSEYAEFQYKCTDFYSPENERCLLWNDNKVKIKWPFINKNIPILSKKDQKGKRLEDIEKIVIKPMKY</sequence>
<dbReference type="EC" id="5.1.3.13" evidence="3 7"/>
<comment type="pathway">
    <text evidence="7">Carbohydrate biosynthesis; dTDP-L-rhamnose biosynthesis.</text>
</comment>
<evidence type="ECO:0000256" key="3">
    <source>
        <dbReference type="ARBA" id="ARBA00012098"/>
    </source>
</evidence>
<dbReference type="RefSeq" id="WP_166400527.1">
    <property type="nucleotide sequence ID" value="NZ_JAANAS010000061.1"/>
</dbReference>
<reference evidence="8" key="1">
    <citation type="submission" date="2020-03" db="EMBL/GenBank/DDBJ databases">
        <title>Psychroflexus Maritimus sp. nov., isolate from marine sediment.</title>
        <authorList>
            <person name="Zhong Y.-L."/>
        </authorList>
    </citation>
    <scope>NUCLEOTIDE SEQUENCE</scope>
    <source>
        <strain evidence="8">C1</strain>
    </source>
</reference>
<comment type="similarity">
    <text evidence="7">Belongs to the dTDP-4-dehydrorhamnose 3,5-epimerase family.</text>
</comment>
<dbReference type="GO" id="GO:0000271">
    <property type="term" value="P:polysaccharide biosynthetic process"/>
    <property type="evidence" value="ECO:0007669"/>
    <property type="project" value="TreeGrafter"/>
</dbReference>
<dbReference type="GO" id="GO:0005829">
    <property type="term" value="C:cytosol"/>
    <property type="evidence" value="ECO:0007669"/>
    <property type="project" value="TreeGrafter"/>
</dbReference>
<evidence type="ECO:0000256" key="2">
    <source>
        <dbReference type="ARBA" id="ARBA00001997"/>
    </source>
</evidence>
<dbReference type="SUPFAM" id="SSF51182">
    <property type="entry name" value="RmlC-like cupins"/>
    <property type="match status" value="1"/>
</dbReference>
<dbReference type="Pfam" id="PF00908">
    <property type="entry name" value="dTDP_sugar_isom"/>
    <property type="match status" value="1"/>
</dbReference>
<name>A0A967ADH1_9FLAO</name>
<evidence type="ECO:0000256" key="5">
    <source>
        <dbReference type="PIRSR" id="PIRSR600888-1"/>
    </source>
</evidence>
<evidence type="ECO:0000256" key="6">
    <source>
        <dbReference type="PIRSR" id="PIRSR600888-3"/>
    </source>
</evidence>
<comment type="catalytic activity">
    <reaction evidence="1 7">
        <text>dTDP-4-dehydro-6-deoxy-alpha-D-glucose = dTDP-4-dehydro-beta-L-rhamnose</text>
        <dbReference type="Rhea" id="RHEA:16969"/>
        <dbReference type="ChEBI" id="CHEBI:57649"/>
        <dbReference type="ChEBI" id="CHEBI:62830"/>
        <dbReference type="EC" id="5.1.3.13"/>
    </reaction>
</comment>
<dbReference type="GO" id="GO:0008830">
    <property type="term" value="F:dTDP-4-dehydrorhamnose 3,5-epimerase activity"/>
    <property type="evidence" value="ECO:0007669"/>
    <property type="project" value="UniProtKB-UniRule"/>
</dbReference>
<dbReference type="PANTHER" id="PTHR21047:SF2">
    <property type="entry name" value="THYMIDINE DIPHOSPHO-4-KETO-RHAMNOSE 3,5-EPIMERASE"/>
    <property type="match status" value="1"/>
</dbReference>
<evidence type="ECO:0000256" key="1">
    <source>
        <dbReference type="ARBA" id="ARBA00001298"/>
    </source>
</evidence>
<organism evidence="8 9">
    <name type="scientific">Psychroflexus maritimus</name>
    <dbReference type="NCBI Taxonomy" id="2714865"/>
    <lineage>
        <taxon>Bacteria</taxon>
        <taxon>Pseudomonadati</taxon>
        <taxon>Bacteroidota</taxon>
        <taxon>Flavobacteriia</taxon>
        <taxon>Flavobacteriales</taxon>
        <taxon>Flavobacteriaceae</taxon>
        <taxon>Psychroflexus</taxon>
    </lineage>
</organism>
<dbReference type="EMBL" id="JAANAS010000061">
    <property type="protein sequence ID" value="NGZ90279.1"/>
    <property type="molecule type" value="Genomic_DNA"/>
</dbReference>
<dbReference type="InterPro" id="IPR000888">
    <property type="entry name" value="RmlC-like"/>
</dbReference>
<evidence type="ECO:0000256" key="4">
    <source>
        <dbReference type="ARBA" id="ARBA00019595"/>
    </source>
</evidence>
<evidence type="ECO:0000256" key="7">
    <source>
        <dbReference type="RuleBase" id="RU364069"/>
    </source>
</evidence>
<proteinExistence type="inferred from homology"/>
<dbReference type="InterPro" id="IPR011051">
    <property type="entry name" value="RmlC_Cupin_sf"/>
</dbReference>
<comment type="function">
    <text evidence="2 7">Catalyzes the epimerization of the C3' and C5'positions of dTDP-6-deoxy-D-xylo-4-hexulose, forming dTDP-6-deoxy-L-lyxo-4-hexulose.</text>
</comment>
<comment type="subunit">
    <text evidence="7">Homodimer.</text>
</comment>
<dbReference type="Gene3D" id="2.60.120.10">
    <property type="entry name" value="Jelly Rolls"/>
    <property type="match status" value="1"/>
</dbReference>
<keyword evidence="7 8" id="KW-0413">Isomerase</keyword>
<evidence type="ECO:0000313" key="8">
    <source>
        <dbReference type="EMBL" id="NGZ90279.1"/>
    </source>
</evidence>
<dbReference type="CDD" id="cd00438">
    <property type="entry name" value="cupin_RmlC"/>
    <property type="match status" value="1"/>
</dbReference>
<feature type="site" description="Participates in a stacking interaction with the thymidine ring of dTDP-4-oxo-6-deoxyglucose" evidence="6">
    <location>
        <position position="136"/>
    </location>
</feature>
<dbReference type="InterPro" id="IPR014710">
    <property type="entry name" value="RmlC-like_jellyroll"/>
</dbReference>
<dbReference type="Proteomes" id="UP000643701">
    <property type="component" value="Unassembled WGS sequence"/>
</dbReference>
<dbReference type="AlphaFoldDB" id="A0A967ADH1"/>
<keyword evidence="9" id="KW-1185">Reference proteome</keyword>
<feature type="active site" description="Proton donor" evidence="5">
    <location>
        <position position="130"/>
    </location>
</feature>
<comment type="caution">
    <text evidence="8">The sequence shown here is derived from an EMBL/GenBank/DDBJ whole genome shotgun (WGS) entry which is preliminary data.</text>
</comment>
<feature type="active site" description="Proton acceptor" evidence="5">
    <location>
        <position position="61"/>
    </location>
</feature>